<dbReference type="Pfam" id="PF09954">
    <property type="entry name" value="DUF2188"/>
    <property type="match status" value="1"/>
</dbReference>
<evidence type="ECO:0000256" key="1">
    <source>
        <dbReference type="SAM" id="MobiDB-lite"/>
    </source>
</evidence>
<comment type="caution">
    <text evidence="2">The sequence shown here is derived from an EMBL/GenBank/DDBJ whole genome shotgun (WGS) entry which is preliminary data.</text>
</comment>
<dbReference type="EMBL" id="SMFY01000002">
    <property type="protein sequence ID" value="TCK28959.1"/>
    <property type="molecule type" value="Genomic_DNA"/>
</dbReference>
<sequence length="76" mass="8289">MTMSTKSQHVAPRGGKWIVRTTGAGRASATFATQQEAVARARSIAKERGTELYIHGTDGRIRERTSYGKDPFPPKG</sequence>
<feature type="region of interest" description="Disordered" evidence="1">
    <location>
        <begin position="55"/>
        <end position="76"/>
    </location>
</feature>
<dbReference type="Proteomes" id="UP000295030">
    <property type="component" value="Unassembled WGS sequence"/>
</dbReference>
<dbReference type="AlphaFoldDB" id="A0A4R1I847"/>
<protein>
    <submittedName>
        <fullName evidence="2">Uncharacterized protein DUF2188</fullName>
    </submittedName>
</protein>
<dbReference type="RefSeq" id="WP_245516155.1">
    <property type="nucleotide sequence ID" value="NZ_SMFY01000002.1"/>
</dbReference>
<keyword evidence="3" id="KW-1185">Reference proteome</keyword>
<proteinExistence type="predicted"/>
<name>A0A4R1I847_ANCAQ</name>
<feature type="compositionally biased region" description="Basic and acidic residues" evidence="1">
    <location>
        <begin position="57"/>
        <end position="67"/>
    </location>
</feature>
<evidence type="ECO:0000313" key="2">
    <source>
        <dbReference type="EMBL" id="TCK28959.1"/>
    </source>
</evidence>
<dbReference type="InterPro" id="IPR018691">
    <property type="entry name" value="DUF2188"/>
</dbReference>
<accession>A0A4R1I847</accession>
<organism evidence="2 3">
    <name type="scientific">Ancylobacter aquaticus</name>
    <dbReference type="NCBI Taxonomy" id="100"/>
    <lineage>
        <taxon>Bacteria</taxon>
        <taxon>Pseudomonadati</taxon>
        <taxon>Pseudomonadota</taxon>
        <taxon>Alphaproteobacteria</taxon>
        <taxon>Hyphomicrobiales</taxon>
        <taxon>Xanthobacteraceae</taxon>
        <taxon>Ancylobacter</taxon>
    </lineage>
</organism>
<reference evidence="2 3" key="1">
    <citation type="submission" date="2019-03" db="EMBL/GenBank/DDBJ databases">
        <title>Genomic Encyclopedia of Type Strains, Phase IV (KMG-IV): sequencing the most valuable type-strain genomes for metagenomic binning, comparative biology and taxonomic classification.</title>
        <authorList>
            <person name="Goeker M."/>
        </authorList>
    </citation>
    <scope>NUCLEOTIDE SEQUENCE [LARGE SCALE GENOMIC DNA]</scope>
    <source>
        <strain evidence="2 3">DSM 101</strain>
    </source>
</reference>
<gene>
    <name evidence="2" type="ORF">EV667_2974</name>
</gene>
<evidence type="ECO:0000313" key="3">
    <source>
        <dbReference type="Proteomes" id="UP000295030"/>
    </source>
</evidence>